<keyword evidence="1" id="KW-1133">Transmembrane helix</keyword>
<accession>L8X531</accession>
<dbReference type="EMBL" id="AFRT01000397">
    <property type="protein sequence ID" value="ELU44148.1"/>
    <property type="molecule type" value="Genomic_DNA"/>
</dbReference>
<dbReference type="AlphaFoldDB" id="L8X531"/>
<evidence type="ECO:0000313" key="3">
    <source>
        <dbReference type="Proteomes" id="UP000011668"/>
    </source>
</evidence>
<feature type="transmembrane region" description="Helical" evidence="1">
    <location>
        <begin position="26"/>
        <end position="44"/>
    </location>
</feature>
<organism evidence="2 3">
    <name type="scientific">Thanatephorus cucumeris (strain AG1-IA)</name>
    <name type="common">Rice sheath blight fungus</name>
    <name type="synonym">Rhizoctonia solani</name>
    <dbReference type="NCBI Taxonomy" id="983506"/>
    <lineage>
        <taxon>Eukaryota</taxon>
        <taxon>Fungi</taxon>
        <taxon>Dikarya</taxon>
        <taxon>Basidiomycota</taxon>
        <taxon>Agaricomycotina</taxon>
        <taxon>Agaricomycetes</taxon>
        <taxon>Cantharellales</taxon>
        <taxon>Ceratobasidiaceae</taxon>
        <taxon>Rhizoctonia</taxon>
        <taxon>Rhizoctonia solani AG-1</taxon>
    </lineage>
</organism>
<comment type="caution">
    <text evidence="2">The sequence shown here is derived from an EMBL/GenBank/DDBJ whole genome shotgun (WGS) entry which is preliminary data.</text>
</comment>
<keyword evidence="3" id="KW-1185">Reference proteome</keyword>
<proteinExistence type="predicted"/>
<reference evidence="2 3" key="1">
    <citation type="journal article" date="2013" name="Nat. Commun.">
        <title>The evolution and pathogenic mechanisms of the rice sheath blight pathogen.</title>
        <authorList>
            <person name="Zheng A."/>
            <person name="Lin R."/>
            <person name="Xu L."/>
            <person name="Qin P."/>
            <person name="Tang C."/>
            <person name="Ai P."/>
            <person name="Zhang D."/>
            <person name="Liu Y."/>
            <person name="Sun Z."/>
            <person name="Feng H."/>
            <person name="Wang Y."/>
            <person name="Chen Y."/>
            <person name="Liang X."/>
            <person name="Fu R."/>
            <person name="Li Q."/>
            <person name="Zhang J."/>
            <person name="Yu X."/>
            <person name="Xie Z."/>
            <person name="Ding L."/>
            <person name="Guan P."/>
            <person name="Tang J."/>
            <person name="Liang Y."/>
            <person name="Wang S."/>
            <person name="Deng Q."/>
            <person name="Li S."/>
            <person name="Zhu J."/>
            <person name="Wang L."/>
            <person name="Liu H."/>
            <person name="Li P."/>
        </authorList>
    </citation>
    <scope>NUCLEOTIDE SEQUENCE [LARGE SCALE GENOMIC DNA]</scope>
    <source>
        <strain evidence="3">AG-1 IA</strain>
    </source>
</reference>
<dbReference type="Proteomes" id="UP000011668">
    <property type="component" value="Unassembled WGS sequence"/>
</dbReference>
<protein>
    <submittedName>
        <fullName evidence="2">Uncharacterized protein</fullName>
    </submittedName>
</protein>
<evidence type="ECO:0000256" key="1">
    <source>
        <dbReference type="SAM" id="Phobius"/>
    </source>
</evidence>
<name>L8X531_THACA</name>
<keyword evidence="1" id="KW-0812">Transmembrane</keyword>
<sequence>MALRLSASRLRDRHNETILHGTHVKFSYWTAFMYYINASLLVRIRRIRIARRALGSTPRAFPSVIPNAPECSPTIASPGALPRFSGPRRVKSVSRRPYPSIKYNPEPKVCAIDFTRHVLQSQGKSDLHYLEDICKRSR</sequence>
<dbReference type="HOGENOM" id="CLU_1856660_0_0_1"/>
<evidence type="ECO:0000313" key="2">
    <source>
        <dbReference type="EMBL" id="ELU44148.1"/>
    </source>
</evidence>
<gene>
    <name evidence="2" type="ORF">AG1IA_01830</name>
</gene>
<keyword evidence="1" id="KW-0472">Membrane</keyword>